<gene>
    <name evidence="5" type="ORF">BRETT_005319</name>
</gene>
<dbReference type="EMBL" id="CP063130">
    <property type="protein sequence ID" value="QOU18257.1"/>
    <property type="molecule type" value="Genomic_DNA"/>
</dbReference>
<dbReference type="Pfam" id="PF05348">
    <property type="entry name" value="UMP1"/>
    <property type="match status" value="1"/>
</dbReference>
<feature type="region of interest" description="Disordered" evidence="3">
    <location>
        <begin position="470"/>
        <end position="624"/>
    </location>
</feature>
<dbReference type="SMART" id="SM00444">
    <property type="entry name" value="GYF"/>
    <property type="match status" value="1"/>
</dbReference>
<reference evidence="5" key="1">
    <citation type="submission" date="2020-10" db="EMBL/GenBank/DDBJ databases">
        <authorList>
            <person name="Palmer J.M."/>
        </authorList>
    </citation>
    <scope>NUCLEOTIDE SEQUENCE</scope>
    <source>
        <strain evidence="5">UCD 2041</strain>
    </source>
</reference>
<feature type="compositionally biased region" description="Basic and acidic residues" evidence="3">
    <location>
        <begin position="650"/>
        <end position="680"/>
    </location>
</feature>
<evidence type="ECO:0000256" key="3">
    <source>
        <dbReference type="SAM" id="MobiDB-lite"/>
    </source>
</evidence>
<dbReference type="InterPro" id="IPR035445">
    <property type="entry name" value="GYF-like_dom_sf"/>
</dbReference>
<dbReference type="KEGG" id="bbrx:BRETT_005319"/>
<evidence type="ECO:0000256" key="2">
    <source>
        <dbReference type="ARBA" id="ARBA00043974"/>
    </source>
</evidence>
<feature type="compositionally biased region" description="Polar residues" evidence="3">
    <location>
        <begin position="767"/>
        <end position="782"/>
    </location>
</feature>
<evidence type="ECO:0000259" key="4">
    <source>
        <dbReference type="PROSITE" id="PS50829"/>
    </source>
</evidence>
<keyword evidence="1" id="KW-0143">Chaperone</keyword>
<accession>A0A871QY90</accession>
<reference evidence="5" key="2">
    <citation type="journal article" name="BMC Genomics">
        <title>New genome assemblies reveal patterns of domestication and adaptation across Brettanomyces (Dekkera) species.</title>
        <authorList>
            <person name="Roach M.J."/>
            <person name="Borneman A.R."/>
        </authorList>
    </citation>
    <scope>NUCLEOTIDE SEQUENCE</scope>
    <source>
        <strain evidence="5">UCD 2041</strain>
    </source>
</reference>
<feature type="compositionally biased region" description="Basic and acidic residues" evidence="3">
    <location>
        <begin position="473"/>
        <end position="488"/>
    </location>
</feature>
<feature type="compositionally biased region" description="Basic and acidic residues" evidence="3">
    <location>
        <begin position="615"/>
        <end position="624"/>
    </location>
</feature>
<proteinExistence type="inferred from homology"/>
<dbReference type="PANTHER" id="PTHR12828:SF3">
    <property type="entry name" value="PROTEASOME MATURATION PROTEIN"/>
    <property type="match status" value="1"/>
</dbReference>
<dbReference type="SUPFAM" id="SSF55277">
    <property type="entry name" value="GYF domain"/>
    <property type="match status" value="1"/>
</dbReference>
<dbReference type="GO" id="GO:0043248">
    <property type="term" value="P:proteasome assembly"/>
    <property type="evidence" value="ECO:0007669"/>
    <property type="project" value="InterPro"/>
</dbReference>
<dbReference type="GO" id="GO:0005737">
    <property type="term" value="C:cytoplasm"/>
    <property type="evidence" value="ECO:0007669"/>
    <property type="project" value="TreeGrafter"/>
</dbReference>
<organism evidence="5 6">
    <name type="scientific">Dekkera bruxellensis</name>
    <name type="common">Brettanomyces custersii</name>
    <dbReference type="NCBI Taxonomy" id="5007"/>
    <lineage>
        <taxon>Eukaryota</taxon>
        <taxon>Fungi</taxon>
        <taxon>Dikarya</taxon>
        <taxon>Ascomycota</taxon>
        <taxon>Saccharomycotina</taxon>
        <taxon>Pichiomycetes</taxon>
        <taxon>Pichiales</taxon>
        <taxon>Pichiaceae</taxon>
        <taxon>Brettanomyces</taxon>
    </lineage>
</organism>
<sequence length="980" mass="107236">MSLRIVPSEDRPTDAKNTNFGPAAPSAPGLIDTLRTGKPPISISSKVNDIHPLENRLKNWDATQRQTQLETYRRLFGAAAPIKRELELDIVKKTDFRPEILGNGAIPSPGQDILLNKETTVEWEDIYGDFDDSRPTDFHTEMEKQMDAPRQPADEEYRNRRKLTLQELFTVYSSMAEGHKFAPPRDKANFLSPEPQTPLHVEVLARQEQQRQSADALASKLAGLALRGRPEADPGAGLPQEAPRGSPDSQGPQGEPQVLPGPPGIGLQQAQVQPQQHPQFLEPSQIQWYYLDPQGTQQGPFDGLTMQQWYTQKYLAPDLRIRRDGQTEYKPLGDFVSFIGEYQFPFSVPLLPIQRRPAAGPQFGASLGARASSTSSLGAQNTPRSRPGTPLSGSAGFSAFGGNPGWAVGTSGSFLGSGLQGSLGGSLALGGGLYGQPAYLPGGLQGGLHDGLFAGQEGESVERAIVRAEQAAGDEKEEKKEKNRDEKSVNVQDKEEENDETNVKNVKNEKSEKNVKNEINERNEKNVKSEINERNEKNVKSEINERNEKNVKSEVKKEAKNEKNGKNGKNGENGKNEKIVKNEKNEINNAIKPEIKEKPQKPTNIHKQHVSHVVKTTESEKHIDRTSKTVIAPWAKVTQKKVSPAFDLEQIQKEEKEKSKREAEHRRVLEQAERKVRESSNGDDEDNSFDAAGSVSLPATATWGNDTGAGSLDQQPADIASWAEIEREEMAKVEREKKALSAVKKMQPVKFTPADLSSGGSWTVVTSRKQKSGAKNSANEMVSRSGVHSYAKKSTSTLSPDVLRSVSAGKPGVGATGVSAAWTTVSRQSRAGSRSGSTGAPRVGSTPGARSATRLTPQGPPGGAASEYSQARQFLAWCRAKFAGLYSTVNKEDVLSIMLQLPAGSESTEIIADTIYSNSSTMDGRRFASEFNARRSKVEALFNKQGYDFDWQQLLKSSGSSNAGDGWDAAFTKVTRRRRH</sequence>
<feature type="region of interest" description="Disordered" evidence="3">
    <location>
        <begin position="767"/>
        <end position="794"/>
    </location>
</feature>
<dbReference type="GeneID" id="64577242"/>
<protein>
    <recommendedName>
        <fullName evidence="4">GYF domain-containing protein</fullName>
    </recommendedName>
</protein>
<dbReference type="PANTHER" id="PTHR12828">
    <property type="entry name" value="PROTEASOME MATURATION PROTEIN UMP1"/>
    <property type="match status" value="1"/>
</dbReference>
<feature type="region of interest" description="Disordered" evidence="3">
    <location>
        <begin position="809"/>
        <end position="866"/>
    </location>
</feature>
<name>A0A871QY90_DEKBR</name>
<dbReference type="OrthoDB" id="15001at2759"/>
<dbReference type="InterPro" id="IPR008012">
    <property type="entry name" value="Ump1"/>
</dbReference>
<feature type="region of interest" description="Disordered" evidence="3">
    <location>
        <begin position="362"/>
        <end position="396"/>
    </location>
</feature>
<feature type="compositionally biased region" description="Basic and acidic residues" evidence="3">
    <location>
        <begin position="572"/>
        <end position="586"/>
    </location>
</feature>
<feature type="region of interest" description="Disordered" evidence="3">
    <location>
        <begin position="648"/>
        <end position="692"/>
    </location>
</feature>
<dbReference type="CDD" id="cd00072">
    <property type="entry name" value="GYF"/>
    <property type="match status" value="1"/>
</dbReference>
<dbReference type="Pfam" id="PF02213">
    <property type="entry name" value="GYF"/>
    <property type="match status" value="1"/>
</dbReference>
<feature type="domain" description="GYF" evidence="4">
    <location>
        <begin position="285"/>
        <end position="333"/>
    </location>
</feature>
<dbReference type="Gene3D" id="3.30.1490.40">
    <property type="match status" value="1"/>
</dbReference>
<feature type="region of interest" description="Disordered" evidence="3">
    <location>
        <begin position="1"/>
        <end position="30"/>
    </location>
</feature>
<dbReference type="PROSITE" id="PS50829">
    <property type="entry name" value="GYF"/>
    <property type="match status" value="1"/>
</dbReference>
<evidence type="ECO:0000313" key="5">
    <source>
        <dbReference type="EMBL" id="QOU18257.1"/>
    </source>
</evidence>
<dbReference type="InterPro" id="IPR003169">
    <property type="entry name" value="GYF"/>
</dbReference>
<dbReference type="RefSeq" id="XP_041134751.1">
    <property type="nucleotide sequence ID" value="XM_041283799.1"/>
</dbReference>
<dbReference type="Proteomes" id="UP000663131">
    <property type="component" value="Chromosome 2"/>
</dbReference>
<feature type="region of interest" description="Disordered" evidence="3">
    <location>
        <begin position="228"/>
        <end position="278"/>
    </location>
</feature>
<dbReference type="GO" id="GO:0005634">
    <property type="term" value="C:nucleus"/>
    <property type="evidence" value="ECO:0007669"/>
    <property type="project" value="TreeGrafter"/>
</dbReference>
<comment type="similarity">
    <text evidence="2">Belongs to the POMP/UMP1 family.</text>
</comment>
<feature type="compositionally biased region" description="Basic and acidic residues" evidence="3">
    <location>
        <begin position="506"/>
        <end position="565"/>
    </location>
</feature>
<feature type="compositionally biased region" description="Polar residues" evidence="3">
    <location>
        <begin position="371"/>
        <end position="384"/>
    </location>
</feature>
<evidence type="ECO:0000256" key="1">
    <source>
        <dbReference type="ARBA" id="ARBA00023186"/>
    </source>
</evidence>
<evidence type="ECO:0000313" key="6">
    <source>
        <dbReference type="Proteomes" id="UP000663131"/>
    </source>
</evidence>
<dbReference type="AlphaFoldDB" id="A0A871QY90"/>
<feature type="compositionally biased region" description="Low complexity" evidence="3">
    <location>
        <begin position="826"/>
        <end position="839"/>
    </location>
</feature>
<feature type="compositionally biased region" description="Low complexity" evidence="3">
    <location>
        <begin position="268"/>
        <end position="278"/>
    </location>
</feature>